<evidence type="ECO:0000313" key="2">
    <source>
        <dbReference type="EMBL" id="CAK0867655.1"/>
    </source>
</evidence>
<dbReference type="EMBL" id="CAUYUJ010016667">
    <property type="protein sequence ID" value="CAK0867655.1"/>
    <property type="molecule type" value="Genomic_DNA"/>
</dbReference>
<proteinExistence type="predicted"/>
<organism evidence="2 3">
    <name type="scientific">Prorocentrum cordatum</name>
    <dbReference type="NCBI Taxonomy" id="2364126"/>
    <lineage>
        <taxon>Eukaryota</taxon>
        <taxon>Sar</taxon>
        <taxon>Alveolata</taxon>
        <taxon>Dinophyceae</taxon>
        <taxon>Prorocentrales</taxon>
        <taxon>Prorocentraceae</taxon>
        <taxon>Prorocentrum</taxon>
    </lineage>
</organism>
<evidence type="ECO:0000313" key="3">
    <source>
        <dbReference type="Proteomes" id="UP001189429"/>
    </source>
</evidence>
<reference evidence="2" key="1">
    <citation type="submission" date="2023-10" db="EMBL/GenBank/DDBJ databases">
        <authorList>
            <person name="Chen Y."/>
            <person name="Shah S."/>
            <person name="Dougan E. K."/>
            <person name="Thang M."/>
            <person name="Chan C."/>
        </authorList>
    </citation>
    <scope>NUCLEOTIDE SEQUENCE [LARGE SCALE GENOMIC DNA]</scope>
</reference>
<keyword evidence="3" id="KW-1185">Reference proteome</keyword>
<name>A0ABN9V4A1_9DINO</name>
<feature type="region of interest" description="Disordered" evidence="1">
    <location>
        <begin position="39"/>
        <end position="60"/>
    </location>
</feature>
<gene>
    <name evidence="2" type="ORF">PCOR1329_LOCUS54534</name>
</gene>
<evidence type="ECO:0000256" key="1">
    <source>
        <dbReference type="SAM" id="MobiDB-lite"/>
    </source>
</evidence>
<protein>
    <recommendedName>
        <fullName evidence="4">Rab3 GTPase-activating protein catalytic subunit</fullName>
    </recommendedName>
</protein>
<dbReference type="Proteomes" id="UP001189429">
    <property type="component" value="Unassembled WGS sequence"/>
</dbReference>
<sequence>MPPSATAEALRGVRECYDEDWTVVVHSLKGDVLDLPPCAATESETEPAGQVSGAGQRHSDEEAVKCVAKVERLGPAAGFGSPRATGSWPRTLDELYASFAALMEEDLGGFFDMEREDLMKCAGRGESARFQEGTISASRRGMRARGSPQARTWHRIAALFWELLASWRRLRAPHLVSGELDVLARLQAKIGKLAAQDLVGDIGLNSLSLLVGCSFATTLLRVVLVEPLDAMLAAWQRAKFLADPCVPLVSKGRDAARLARRALERL</sequence>
<comment type="caution">
    <text evidence="2">The sequence shown here is derived from an EMBL/GenBank/DDBJ whole genome shotgun (WGS) entry which is preliminary data.</text>
</comment>
<accession>A0ABN9V4A1</accession>
<evidence type="ECO:0008006" key="4">
    <source>
        <dbReference type="Google" id="ProtNLM"/>
    </source>
</evidence>